<evidence type="ECO:0000313" key="1">
    <source>
        <dbReference type="EMBL" id="KAI4869061.1"/>
    </source>
</evidence>
<dbReference type="EMBL" id="MU393433">
    <property type="protein sequence ID" value="KAI4869061.1"/>
    <property type="molecule type" value="Genomic_DNA"/>
</dbReference>
<evidence type="ECO:0000313" key="2">
    <source>
        <dbReference type="Proteomes" id="UP001497700"/>
    </source>
</evidence>
<protein>
    <submittedName>
        <fullName evidence="1">Uncharacterized protein</fullName>
    </submittedName>
</protein>
<accession>A0ACB9ZB24</accession>
<name>A0ACB9ZB24_9PEZI</name>
<reference evidence="1 2" key="1">
    <citation type="journal article" date="2022" name="New Phytol.">
        <title>Ecological generalism drives hyperdiversity of secondary metabolite gene clusters in xylarialean endophytes.</title>
        <authorList>
            <person name="Franco M.E.E."/>
            <person name="Wisecaver J.H."/>
            <person name="Arnold A.E."/>
            <person name="Ju Y.M."/>
            <person name="Slot J.C."/>
            <person name="Ahrendt S."/>
            <person name="Moore L.P."/>
            <person name="Eastman K.E."/>
            <person name="Scott K."/>
            <person name="Konkel Z."/>
            <person name="Mondo S.J."/>
            <person name="Kuo A."/>
            <person name="Hayes R.D."/>
            <person name="Haridas S."/>
            <person name="Andreopoulos B."/>
            <person name="Riley R."/>
            <person name="LaButti K."/>
            <person name="Pangilinan J."/>
            <person name="Lipzen A."/>
            <person name="Amirebrahimi M."/>
            <person name="Yan J."/>
            <person name="Adam C."/>
            <person name="Keymanesh K."/>
            <person name="Ng V."/>
            <person name="Louie K."/>
            <person name="Northen T."/>
            <person name="Drula E."/>
            <person name="Henrissat B."/>
            <person name="Hsieh H.M."/>
            <person name="Youens-Clark K."/>
            <person name="Lutzoni F."/>
            <person name="Miadlikowska J."/>
            <person name="Eastwood D.C."/>
            <person name="Hamelin R.C."/>
            <person name="Grigoriev I.V."/>
            <person name="U'Ren J.M."/>
        </authorList>
    </citation>
    <scope>NUCLEOTIDE SEQUENCE [LARGE SCALE GENOMIC DNA]</scope>
    <source>
        <strain evidence="1 2">CBS 119005</strain>
    </source>
</reference>
<keyword evidence="2" id="KW-1185">Reference proteome</keyword>
<gene>
    <name evidence="1" type="ORF">F4820DRAFT_464628</name>
</gene>
<organism evidence="1 2">
    <name type="scientific">Hypoxylon rubiginosum</name>
    <dbReference type="NCBI Taxonomy" id="110542"/>
    <lineage>
        <taxon>Eukaryota</taxon>
        <taxon>Fungi</taxon>
        <taxon>Dikarya</taxon>
        <taxon>Ascomycota</taxon>
        <taxon>Pezizomycotina</taxon>
        <taxon>Sordariomycetes</taxon>
        <taxon>Xylariomycetidae</taxon>
        <taxon>Xylariales</taxon>
        <taxon>Hypoxylaceae</taxon>
        <taxon>Hypoxylon</taxon>
    </lineage>
</organism>
<dbReference type="Proteomes" id="UP001497700">
    <property type="component" value="Unassembled WGS sequence"/>
</dbReference>
<sequence>MAQFRFSDLPTELRLLVWDAALHQETRLVIIYSYRRTVIPVKQLISPLLTVNRESRQVAKAFYTDTLNVYRNRISSTYSHDPTDKFAGVLHFSFDRDIFVKGEDDQDNLKCVGHDFGEAQTPCYYDTEPIRDEDCGRVQRLLLVRYRMARLSACTCYPLDYCKCMTIRTPWWYEYEEDYDTEYILLARARNRYYLCITASDDDPRNVITEKRRAPFILDLFTDNGASKPLGLIRSTDYFEKEGGRERRKLWDVVHDRGDPFN</sequence>
<proteinExistence type="predicted"/>
<comment type="caution">
    <text evidence="1">The sequence shown here is derived from an EMBL/GenBank/DDBJ whole genome shotgun (WGS) entry which is preliminary data.</text>
</comment>